<organism evidence="1 2">
    <name type="scientific">Spirochaeta africana (strain ATCC 700263 / DSM 8902 / Z-7692)</name>
    <dbReference type="NCBI Taxonomy" id="889378"/>
    <lineage>
        <taxon>Bacteria</taxon>
        <taxon>Pseudomonadati</taxon>
        <taxon>Spirochaetota</taxon>
        <taxon>Spirochaetia</taxon>
        <taxon>Spirochaetales</taxon>
        <taxon>Spirochaetaceae</taxon>
        <taxon>Spirochaeta</taxon>
    </lineage>
</organism>
<gene>
    <name evidence="1" type="ordered locus">Spiaf_0436</name>
</gene>
<dbReference type="Gene3D" id="1.20.120.330">
    <property type="entry name" value="Nucleotidyltransferases domain 2"/>
    <property type="match status" value="1"/>
</dbReference>
<dbReference type="EMBL" id="CP003282">
    <property type="protein sequence ID" value="AFG36540.1"/>
    <property type="molecule type" value="Genomic_DNA"/>
</dbReference>
<dbReference type="AlphaFoldDB" id="H9UG97"/>
<dbReference type="RefSeq" id="WP_014454537.1">
    <property type="nucleotide sequence ID" value="NC_017098.1"/>
</dbReference>
<dbReference type="eggNOG" id="ENOG5032Z4K">
    <property type="taxonomic scope" value="Bacteria"/>
</dbReference>
<protein>
    <submittedName>
        <fullName evidence="1">Uncharacterized protein</fullName>
    </submittedName>
</protein>
<proteinExistence type="predicted"/>
<evidence type="ECO:0000313" key="1">
    <source>
        <dbReference type="EMBL" id="AFG36540.1"/>
    </source>
</evidence>
<accession>H9UG97</accession>
<dbReference type="SUPFAM" id="SSF81593">
    <property type="entry name" value="Nucleotidyltransferase substrate binding subunit/domain"/>
    <property type="match status" value="1"/>
</dbReference>
<sequence>MADLSTAPVTLQSAVRECDSHMQRLDRSSELLAGFFPLTRTALEQADDQQIEHIDQFIYRFMKLQDSLGTRLLPSLYAILEQSTQPRPFLDILNRLEQLEVIPSAADWQFFRNLRNNLAHDYPESIDQTVLTLNTLHSHWPRLREFYQQARAAAVRVR</sequence>
<dbReference type="STRING" id="889378.Spiaf_0436"/>
<name>H9UG97_SPIAZ</name>
<evidence type="ECO:0000313" key="2">
    <source>
        <dbReference type="Proteomes" id="UP000007383"/>
    </source>
</evidence>
<dbReference type="Proteomes" id="UP000007383">
    <property type="component" value="Chromosome"/>
</dbReference>
<dbReference type="HOGENOM" id="CLU_132694_0_0_12"/>
<dbReference type="PATRIC" id="fig|889378.3.peg.444"/>
<dbReference type="KEGG" id="sfc:Spiaf_0436"/>
<keyword evidence="2" id="KW-1185">Reference proteome</keyword>
<dbReference type="OrthoDB" id="370829at2"/>
<reference evidence="2" key="1">
    <citation type="journal article" date="2013" name="Stand. Genomic Sci.">
        <title>Complete genome sequence of the halophilic bacterium Spirochaeta africana type strain (Z-7692(T)) from the alkaline Lake Magadi in the East African Rift.</title>
        <authorList>
            <person name="Liolos K."/>
            <person name="Abt B."/>
            <person name="Scheuner C."/>
            <person name="Teshima H."/>
            <person name="Held B."/>
            <person name="Lapidus A."/>
            <person name="Nolan M."/>
            <person name="Lucas S."/>
            <person name="Deshpande S."/>
            <person name="Cheng J.F."/>
            <person name="Tapia R."/>
            <person name="Goodwin L.A."/>
            <person name="Pitluck S."/>
            <person name="Pagani I."/>
            <person name="Ivanova N."/>
            <person name="Mavromatis K."/>
            <person name="Mikhailova N."/>
            <person name="Huntemann M."/>
            <person name="Pati A."/>
            <person name="Chen A."/>
            <person name="Palaniappan K."/>
            <person name="Land M."/>
            <person name="Rohde M."/>
            <person name="Tindall B.J."/>
            <person name="Detter J.C."/>
            <person name="Goker M."/>
            <person name="Bristow J."/>
            <person name="Eisen J.A."/>
            <person name="Markowitz V."/>
            <person name="Hugenholtz P."/>
            <person name="Woyke T."/>
            <person name="Klenk H.P."/>
            <person name="Kyrpides N.C."/>
        </authorList>
    </citation>
    <scope>NUCLEOTIDE SEQUENCE</scope>
    <source>
        <strain evidence="2">ATCC 700263 / DSM 8902 / Z-7692</strain>
    </source>
</reference>